<protein>
    <submittedName>
        <fullName evidence="1">Uncharacterized protein</fullName>
    </submittedName>
</protein>
<keyword evidence="2" id="KW-1185">Reference proteome</keyword>
<sequence length="60" mass="6418">MTSHYSDRLLDEIGEQAGCSLVEDGKAVAAGFVAERAGKPTNIRSKLSFNIRIIRAPVSA</sequence>
<gene>
    <name evidence="1" type="ORF">CQ13_39725</name>
</gene>
<evidence type="ECO:0000313" key="2">
    <source>
        <dbReference type="Proteomes" id="UP000052023"/>
    </source>
</evidence>
<dbReference type="Proteomes" id="UP000052023">
    <property type="component" value="Unassembled WGS sequence"/>
</dbReference>
<comment type="caution">
    <text evidence="1">The sequence shown here is derived from an EMBL/GenBank/DDBJ whole genome shotgun (WGS) entry which is preliminary data.</text>
</comment>
<dbReference type="AntiFam" id="ANF00239">
    <property type="entry name" value="Shadow ORF (opposite y4bM)"/>
</dbReference>
<dbReference type="AlphaFoldDB" id="A0A0R3N6L1"/>
<evidence type="ECO:0000313" key="1">
    <source>
        <dbReference type="EMBL" id="KRR27777.1"/>
    </source>
</evidence>
<proteinExistence type="predicted"/>
<name>A0A0R3N6L1_9BRAD</name>
<accession>A0A0R3N6L1</accession>
<reference evidence="1 2" key="1">
    <citation type="submission" date="2014-03" db="EMBL/GenBank/DDBJ databases">
        <title>Bradyrhizobium valentinum sp. nov., isolated from effective nodules of Lupinus mariae-josephae, a lupine endemic of basic-lime soils in Eastern Spain.</title>
        <authorList>
            <person name="Duran D."/>
            <person name="Rey L."/>
            <person name="Navarro A."/>
            <person name="Busquets A."/>
            <person name="Imperial J."/>
            <person name="Ruiz-Argueso T."/>
        </authorList>
    </citation>
    <scope>NUCLEOTIDE SEQUENCE [LARGE SCALE GENOMIC DNA]</scope>
    <source>
        <strain evidence="1 2">Ro19</strain>
    </source>
</reference>
<dbReference type="EMBL" id="LLYA01000111">
    <property type="protein sequence ID" value="KRR27777.1"/>
    <property type="molecule type" value="Genomic_DNA"/>
</dbReference>
<organism evidence="1 2">
    <name type="scientific">Bradyrhizobium retamae</name>
    <dbReference type="NCBI Taxonomy" id="1300035"/>
    <lineage>
        <taxon>Bacteria</taxon>
        <taxon>Pseudomonadati</taxon>
        <taxon>Pseudomonadota</taxon>
        <taxon>Alphaproteobacteria</taxon>
        <taxon>Hyphomicrobiales</taxon>
        <taxon>Nitrobacteraceae</taxon>
        <taxon>Bradyrhizobium</taxon>
    </lineage>
</organism>